<proteinExistence type="predicted"/>
<evidence type="ECO:0000313" key="1">
    <source>
        <dbReference type="EMBL" id="CCI44084.1"/>
    </source>
</evidence>
<gene>
    <name evidence="1" type="ORF">BN9_048680</name>
</gene>
<sequence length="143" mass="16214">MAASSSDLPSREKVVWRQLVSEIDLCLCSFSNRSFLYRNRPGNIPIRQLYKVLSNLCTRVYTCIMVIRPKLLSKLQVQLTGRQKYKKAEQSSITSAEVSAFSRFSRLLRTSISSRTRTTATCCTSQYLSGIGAVKLRKNLLKP</sequence>
<dbReference type="EMBL" id="CAIX01000061">
    <property type="protein sequence ID" value="CCI44084.1"/>
    <property type="molecule type" value="Genomic_DNA"/>
</dbReference>
<accession>A0A024GBP0</accession>
<keyword evidence="2" id="KW-1185">Reference proteome</keyword>
<evidence type="ECO:0000313" key="2">
    <source>
        <dbReference type="Proteomes" id="UP000053237"/>
    </source>
</evidence>
<name>A0A024GBP0_9STRA</name>
<comment type="caution">
    <text evidence="1">The sequence shown here is derived from an EMBL/GenBank/DDBJ whole genome shotgun (WGS) entry which is preliminary data.</text>
</comment>
<dbReference type="AlphaFoldDB" id="A0A024GBP0"/>
<dbReference type="Proteomes" id="UP000053237">
    <property type="component" value="Unassembled WGS sequence"/>
</dbReference>
<organism evidence="1 2">
    <name type="scientific">Albugo candida</name>
    <dbReference type="NCBI Taxonomy" id="65357"/>
    <lineage>
        <taxon>Eukaryota</taxon>
        <taxon>Sar</taxon>
        <taxon>Stramenopiles</taxon>
        <taxon>Oomycota</taxon>
        <taxon>Peronosporomycetes</taxon>
        <taxon>Albuginales</taxon>
        <taxon>Albuginaceae</taxon>
        <taxon>Albugo</taxon>
    </lineage>
</organism>
<protein>
    <submittedName>
        <fullName evidence="1">Uncharacterized protein</fullName>
    </submittedName>
</protein>
<dbReference type="InParanoid" id="A0A024GBP0"/>
<reference evidence="1 2" key="1">
    <citation type="submission" date="2012-05" db="EMBL/GenBank/DDBJ databases">
        <title>Recombination and specialization in a pathogen metapopulation.</title>
        <authorList>
            <person name="Gardiner A."/>
            <person name="Kemen E."/>
            <person name="Schultz-Larsen T."/>
            <person name="MacLean D."/>
            <person name="Van Oosterhout C."/>
            <person name="Jones J.D.G."/>
        </authorList>
    </citation>
    <scope>NUCLEOTIDE SEQUENCE [LARGE SCALE GENOMIC DNA]</scope>
    <source>
        <strain evidence="1 2">Ac Nc2</strain>
    </source>
</reference>